<accession>A0A8J5UT90</accession>
<dbReference type="EMBL" id="JAAOIC020000019">
    <property type="protein sequence ID" value="KAG8040937.1"/>
    <property type="molecule type" value="Genomic_DNA"/>
</dbReference>
<dbReference type="Proteomes" id="UP000729913">
    <property type="component" value="Unassembled WGS sequence"/>
</dbReference>
<gene>
    <name evidence="1" type="ORF">G9C98_001925</name>
</gene>
<keyword evidence="2" id="KW-1185">Reference proteome</keyword>
<dbReference type="AlphaFoldDB" id="A0A8J5UT90"/>
<reference evidence="1" key="1">
    <citation type="submission" date="2020-03" db="EMBL/GenBank/DDBJ databases">
        <authorList>
            <person name="Chebbi M.A."/>
            <person name="Drezen J.M."/>
        </authorList>
    </citation>
    <scope>NUCLEOTIDE SEQUENCE</scope>
    <source>
        <tissue evidence="1">Whole body</tissue>
    </source>
</reference>
<evidence type="ECO:0000313" key="2">
    <source>
        <dbReference type="Proteomes" id="UP000729913"/>
    </source>
</evidence>
<proteinExistence type="predicted"/>
<reference evidence="1" key="2">
    <citation type="submission" date="2021-04" db="EMBL/GenBank/DDBJ databases">
        <title>Genome-wide patterns of bracovirus chromosomal integration into multiple host tissues during parasitism.</title>
        <authorList>
            <person name="Chebbi M.A.C."/>
        </authorList>
    </citation>
    <scope>NUCLEOTIDE SEQUENCE</scope>
    <source>
        <tissue evidence="1">Whole body</tissue>
    </source>
</reference>
<organism evidence="1 2">
    <name type="scientific">Cotesia typhae</name>
    <dbReference type="NCBI Taxonomy" id="2053667"/>
    <lineage>
        <taxon>Eukaryota</taxon>
        <taxon>Metazoa</taxon>
        <taxon>Ecdysozoa</taxon>
        <taxon>Arthropoda</taxon>
        <taxon>Hexapoda</taxon>
        <taxon>Insecta</taxon>
        <taxon>Pterygota</taxon>
        <taxon>Neoptera</taxon>
        <taxon>Endopterygota</taxon>
        <taxon>Hymenoptera</taxon>
        <taxon>Apocrita</taxon>
        <taxon>Ichneumonoidea</taxon>
        <taxon>Braconidae</taxon>
        <taxon>Microgastrinae</taxon>
        <taxon>Cotesia</taxon>
    </lineage>
</organism>
<sequence>MSEGSCGWQRQNCGTRSRIRYCFTSIRRCLLLSPRTPISNELFITEHYGIAGFSHGARLPGRRRCRLRTCHHRHRFWQIPLHAVDNLRFDLYGHSNRSNNNIIRSTSSAMRPSNGLNIQGMAHGLPHVRNGDRIILLGMPG</sequence>
<protein>
    <submittedName>
        <fullName evidence="1">Uncharacterized protein</fullName>
    </submittedName>
</protein>
<comment type="caution">
    <text evidence="1">The sequence shown here is derived from an EMBL/GenBank/DDBJ whole genome shotgun (WGS) entry which is preliminary data.</text>
</comment>
<name>A0A8J5UT90_9HYME</name>
<evidence type="ECO:0000313" key="1">
    <source>
        <dbReference type="EMBL" id="KAG8040937.1"/>
    </source>
</evidence>